<dbReference type="Pfam" id="PF10649">
    <property type="entry name" value="DUF2478"/>
    <property type="match status" value="1"/>
</dbReference>
<dbReference type="EMBL" id="SJFN01000015">
    <property type="protein sequence ID" value="TBW37414.1"/>
    <property type="molecule type" value="Genomic_DNA"/>
</dbReference>
<dbReference type="AlphaFoldDB" id="A0A4Q9VQZ6"/>
<dbReference type="RefSeq" id="WP_131309752.1">
    <property type="nucleotide sequence ID" value="NZ_SJFN01000015.1"/>
</dbReference>
<protein>
    <submittedName>
        <fullName evidence="1">DUF2478 domain-containing protein</fullName>
    </submittedName>
</protein>
<dbReference type="InterPro" id="IPR018912">
    <property type="entry name" value="DUF2478"/>
</dbReference>
<dbReference type="OrthoDB" id="5918880at2"/>
<gene>
    <name evidence="1" type="ORF">EYW49_11705</name>
</gene>
<proteinExistence type="predicted"/>
<organism evidence="1 2">
    <name type="scientific">Siculibacillus lacustris</name>
    <dbReference type="NCBI Taxonomy" id="1549641"/>
    <lineage>
        <taxon>Bacteria</taxon>
        <taxon>Pseudomonadati</taxon>
        <taxon>Pseudomonadota</taxon>
        <taxon>Alphaproteobacteria</taxon>
        <taxon>Hyphomicrobiales</taxon>
        <taxon>Ancalomicrobiaceae</taxon>
        <taxon>Siculibacillus</taxon>
    </lineage>
</organism>
<comment type="caution">
    <text evidence="1">The sequence shown here is derived from an EMBL/GenBank/DDBJ whole genome shotgun (WGS) entry which is preliminary data.</text>
</comment>
<reference evidence="1 2" key="1">
    <citation type="submission" date="2019-02" db="EMBL/GenBank/DDBJ databases">
        <title>Siculibacillus lacustris gen. nov., sp. nov., a new rosette-forming bacterium isolated from a freshwater crater lake (Lake St. Ana, Romania).</title>
        <authorList>
            <person name="Felfoldi T."/>
            <person name="Marton Z."/>
            <person name="Szabo A."/>
            <person name="Mentes A."/>
            <person name="Boka K."/>
            <person name="Marialigeti K."/>
            <person name="Mathe I."/>
            <person name="Koncz M."/>
            <person name="Schumann P."/>
            <person name="Toth E."/>
        </authorList>
    </citation>
    <scope>NUCLEOTIDE SEQUENCE [LARGE SCALE GENOMIC DNA]</scope>
    <source>
        <strain evidence="1 2">SA-279</strain>
    </source>
</reference>
<evidence type="ECO:0000313" key="2">
    <source>
        <dbReference type="Proteomes" id="UP000292781"/>
    </source>
</evidence>
<accession>A0A4Q9VQZ6</accession>
<name>A0A4Q9VQZ6_9HYPH</name>
<evidence type="ECO:0000313" key="1">
    <source>
        <dbReference type="EMBL" id="TBW37414.1"/>
    </source>
</evidence>
<sequence>MTRDPDLPILAVVVHRPGEGAMMERVAAAAAAAGLRLAGMIQHDVARADRPYSTMLLTDLSGGPEIVLSQDRGAASEGCHLDTAALEEAVGRLAVVLDATPLPDLLILSKFARREAEGHGFRQTIERAVDHGVPVLVGVSDPHLDGFRAFADGLELVLDGEAAAIDFLRELAAETGRVSA</sequence>
<dbReference type="Proteomes" id="UP000292781">
    <property type="component" value="Unassembled WGS sequence"/>
</dbReference>
<keyword evidence="2" id="KW-1185">Reference proteome</keyword>